<proteinExistence type="predicted"/>
<dbReference type="EMBL" id="JABSTU010000002">
    <property type="protein sequence ID" value="KAH8036773.1"/>
    <property type="molecule type" value="Genomic_DNA"/>
</dbReference>
<dbReference type="VEuPathDB" id="VectorBase:LOC119179077"/>
<accession>A0A9J6ERL3</accession>
<comment type="caution">
    <text evidence="2">The sequence shown here is derived from an EMBL/GenBank/DDBJ whole genome shotgun (WGS) entry which is preliminary data.</text>
</comment>
<organism evidence="2 3">
    <name type="scientific">Rhipicephalus microplus</name>
    <name type="common">Cattle tick</name>
    <name type="synonym">Boophilus microplus</name>
    <dbReference type="NCBI Taxonomy" id="6941"/>
    <lineage>
        <taxon>Eukaryota</taxon>
        <taxon>Metazoa</taxon>
        <taxon>Ecdysozoa</taxon>
        <taxon>Arthropoda</taxon>
        <taxon>Chelicerata</taxon>
        <taxon>Arachnida</taxon>
        <taxon>Acari</taxon>
        <taxon>Parasitiformes</taxon>
        <taxon>Ixodida</taxon>
        <taxon>Ixodoidea</taxon>
        <taxon>Ixodidae</taxon>
        <taxon>Rhipicephalinae</taxon>
        <taxon>Rhipicephalus</taxon>
        <taxon>Boophilus</taxon>
    </lineage>
</organism>
<evidence type="ECO:0000313" key="2">
    <source>
        <dbReference type="EMBL" id="KAH8036773.1"/>
    </source>
</evidence>
<sequence>MYSSQGKGEMRTFWLVGEEGGDPPGPPAPVDSGADGSAASLVDASSTGSTEPLAVRDERPATVGGRGVLNEEVSCLLSDGVHGNTPSSPRRYVVATHNGSCLSLFNECKRSLLKELRRDYCTRPTGYRSAPIIVCRDRPSVEPC</sequence>
<dbReference type="Proteomes" id="UP000821866">
    <property type="component" value="Chromosome 10"/>
</dbReference>
<dbReference type="AlphaFoldDB" id="A0A9J6ERL3"/>
<reference evidence="2" key="1">
    <citation type="journal article" date="2020" name="Cell">
        <title>Large-Scale Comparative Analyses of Tick Genomes Elucidate Their Genetic Diversity and Vector Capacities.</title>
        <authorList>
            <consortium name="Tick Genome and Microbiome Consortium (TIGMIC)"/>
            <person name="Jia N."/>
            <person name="Wang J."/>
            <person name="Shi W."/>
            <person name="Du L."/>
            <person name="Sun Y."/>
            <person name="Zhan W."/>
            <person name="Jiang J.F."/>
            <person name="Wang Q."/>
            <person name="Zhang B."/>
            <person name="Ji P."/>
            <person name="Bell-Sakyi L."/>
            <person name="Cui X.M."/>
            <person name="Yuan T.T."/>
            <person name="Jiang B.G."/>
            <person name="Yang W.F."/>
            <person name="Lam T.T."/>
            <person name="Chang Q.C."/>
            <person name="Ding S.J."/>
            <person name="Wang X.J."/>
            <person name="Zhu J.G."/>
            <person name="Ruan X.D."/>
            <person name="Zhao L."/>
            <person name="Wei J.T."/>
            <person name="Ye R.Z."/>
            <person name="Que T.C."/>
            <person name="Du C.H."/>
            <person name="Zhou Y.H."/>
            <person name="Cheng J.X."/>
            <person name="Dai P.F."/>
            <person name="Guo W.B."/>
            <person name="Han X.H."/>
            <person name="Huang E.J."/>
            <person name="Li L.F."/>
            <person name="Wei W."/>
            <person name="Gao Y.C."/>
            <person name="Liu J.Z."/>
            <person name="Shao H.Z."/>
            <person name="Wang X."/>
            <person name="Wang C.C."/>
            <person name="Yang T.C."/>
            <person name="Huo Q.B."/>
            <person name="Li W."/>
            <person name="Chen H.Y."/>
            <person name="Chen S.E."/>
            <person name="Zhou L.G."/>
            <person name="Ni X.B."/>
            <person name="Tian J.H."/>
            <person name="Sheng Y."/>
            <person name="Liu T."/>
            <person name="Pan Y.S."/>
            <person name="Xia L.Y."/>
            <person name="Li J."/>
            <person name="Zhao F."/>
            <person name="Cao W.C."/>
        </authorList>
    </citation>
    <scope>NUCLEOTIDE SEQUENCE</scope>
    <source>
        <strain evidence="2">Rmic-2018</strain>
    </source>
</reference>
<protein>
    <submittedName>
        <fullName evidence="2">Uncharacterized protein</fullName>
    </submittedName>
</protein>
<gene>
    <name evidence="2" type="ORF">HPB51_005262</name>
</gene>
<evidence type="ECO:0000256" key="1">
    <source>
        <dbReference type="SAM" id="MobiDB-lite"/>
    </source>
</evidence>
<evidence type="ECO:0000313" key="3">
    <source>
        <dbReference type="Proteomes" id="UP000821866"/>
    </source>
</evidence>
<feature type="region of interest" description="Disordered" evidence="1">
    <location>
        <begin position="1"/>
        <end position="59"/>
    </location>
</feature>
<reference evidence="2" key="2">
    <citation type="submission" date="2021-09" db="EMBL/GenBank/DDBJ databases">
        <authorList>
            <person name="Jia N."/>
            <person name="Wang J."/>
            <person name="Shi W."/>
            <person name="Du L."/>
            <person name="Sun Y."/>
            <person name="Zhan W."/>
            <person name="Jiang J."/>
            <person name="Wang Q."/>
            <person name="Zhang B."/>
            <person name="Ji P."/>
            <person name="Sakyi L.B."/>
            <person name="Cui X."/>
            <person name="Yuan T."/>
            <person name="Jiang B."/>
            <person name="Yang W."/>
            <person name="Lam T.T.-Y."/>
            <person name="Chang Q."/>
            <person name="Ding S."/>
            <person name="Wang X."/>
            <person name="Zhu J."/>
            <person name="Ruan X."/>
            <person name="Zhao L."/>
            <person name="Wei J."/>
            <person name="Que T."/>
            <person name="Du C."/>
            <person name="Cheng J."/>
            <person name="Dai P."/>
            <person name="Han X."/>
            <person name="Huang E."/>
            <person name="Gao Y."/>
            <person name="Liu J."/>
            <person name="Shao H."/>
            <person name="Ye R."/>
            <person name="Li L."/>
            <person name="Wei W."/>
            <person name="Wang X."/>
            <person name="Wang C."/>
            <person name="Huo Q."/>
            <person name="Li W."/>
            <person name="Guo W."/>
            <person name="Chen H."/>
            <person name="Chen S."/>
            <person name="Zhou L."/>
            <person name="Zhou L."/>
            <person name="Ni X."/>
            <person name="Tian J."/>
            <person name="Zhou Y."/>
            <person name="Sheng Y."/>
            <person name="Liu T."/>
            <person name="Pan Y."/>
            <person name="Xia L."/>
            <person name="Li J."/>
            <person name="Zhao F."/>
            <person name="Cao W."/>
        </authorList>
    </citation>
    <scope>NUCLEOTIDE SEQUENCE</scope>
    <source>
        <strain evidence="2">Rmic-2018</strain>
        <tissue evidence="2">Larvae</tissue>
    </source>
</reference>
<keyword evidence="3" id="KW-1185">Reference proteome</keyword>
<name>A0A9J6ERL3_RHIMP</name>